<organism evidence="1 2">
    <name type="scientific">Nannocystis pusilla</name>
    <dbReference type="NCBI Taxonomy" id="889268"/>
    <lineage>
        <taxon>Bacteria</taxon>
        <taxon>Pseudomonadati</taxon>
        <taxon>Myxococcota</taxon>
        <taxon>Polyangia</taxon>
        <taxon>Nannocystales</taxon>
        <taxon>Nannocystaceae</taxon>
        <taxon>Nannocystis</taxon>
    </lineage>
</organism>
<evidence type="ECO:0000313" key="1">
    <source>
        <dbReference type="EMBL" id="MBZ5715397.1"/>
    </source>
</evidence>
<dbReference type="RefSeq" id="WP_224197137.1">
    <property type="nucleotide sequence ID" value="NZ_JAIRAU010000056.1"/>
</dbReference>
<evidence type="ECO:0000313" key="2">
    <source>
        <dbReference type="Proteomes" id="UP001139031"/>
    </source>
</evidence>
<gene>
    <name evidence="1" type="ORF">K7C98_39690</name>
</gene>
<keyword evidence="2" id="KW-1185">Reference proteome</keyword>
<reference evidence="1" key="1">
    <citation type="submission" date="2021-08" db="EMBL/GenBank/DDBJ databases">
        <authorList>
            <person name="Stevens D.C."/>
        </authorList>
    </citation>
    <scope>NUCLEOTIDE SEQUENCE</scope>
    <source>
        <strain evidence="1">DSM 53165</strain>
    </source>
</reference>
<dbReference type="EMBL" id="JAIRAU010000056">
    <property type="protein sequence ID" value="MBZ5715397.1"/>
    <property type="molecule type" value="Genomic_DNA"/>
</dbReference>
<sequence length="48" mass="4976">MSAVRAADMSFGAAKFGGKKTALKGMCGDAARSSNMPFRTAKTWTSCA</sequence>
<comment type="caution">
    <text evidence="1">The sequence shown here is derived from an EMBL/GenBank/DDBJ whole genome shotgun (WGS) entry which is preliminary data.</text>
</comment>
<accession>A0ABS7U4Y9</accession>
<name>A0ABS7U4Y9_9BACT</name>
<dbReference type="Proteomes" id="UP001139031">
    <property type="component" value="Unassembled WGS sequence"/>
</dbReference>
<protein>
    <submittedName>
        <fullName evidence="1">Uncharacterized protein</fullName>
    </submittedName>
</protein>
<proteinExistence type="predicted"/>